<evidence type="ECO:0000313" key="2">
    <source>
        <dbReference type="EMBL" id="GAA3372503.1"/>
    </source>
</evidence>
<name>A0ABP6SBD9_9ACTN</name>
<evidence type="ECO:0008006" key="4">
    <source>
        <dbReference type="Google" id="ProtNLM"/>
    </source>
</evidence>
<reference evidence="3" key="1">
    <citation type="journal article" date="2019" name="Int. J. Syst. Evol. Microbiol.">
        <title>The Global Catalogue of Microorganisms (GCM) 10K type strain sequencing project: providing services to taxonomists for standard genome sequencing and annotation.</title>
        <authorList>
            <consortium name="The Broad Institute Genomics Platform"/>
            <consortium name="The Broad Institute Genome Sequencing Center for Infectious Disease"/>
            <person name="Wu L."/>
            <person name="Ma J."/>
        </authorList>
    </citation>
    <scope>NUCLEOTIDE SEQUENCE [LARGE SCALE GENOMIC DNA]</scope>
    <source>
        <strain evidence="3">JCM 9651</strain>
    </source>
</reference>
<keyword evidence="3" id="KW-1185">Reference proteome</keyword>
<evidence type="ECO:0000256" key="1">
    <source>
        <dbReference type="SAM" id="MobiDB-lite"/>
    </source>
</evidence>
<protein>
    <recommendedName>
        <fullName evidence="4">Class F sortase</fullName>
    </recommendedName>
</protein>
<organism evidence="2 3">
    <name type="scientific">Streptomyces sannanensis</name>
    <dbReference type="NCBI Taxonomy" id="285536"/>
    <lineage>
        <taxon>Bacteria</taxon>
        <taxon>Bacillati</taxon>
        <taxon>Actinomycetota</taxon>
        <taxon>Actinomycetes</taxon>
        <taxon>Kitasatosporales</taxon>
        <taxon>Streptomycetaceae</taxon>
        <taxon>Streptomyces</taxon>
    </lineage>
</organism>
<comment type="caution">
    <text evidence="2">The sequence shown here is derived from an EMBL/GenBank/DDBJ whole genome shotgun (WGS) entry which is preliminary data.</text>
</comment>
<feature type="compositionally biased region" description="Low complexity" evidence="1">
    <location>
        <begin position="31"/>
        <end position="47"/>
    </location>
</feature>
<gene>
    <name evidence="2" type="ORF">GCM10020367_27680</name>
</gene>
<dbReference type="Proteomes" id="UP001499990">
    <property type="component" value="Unassembled WGS sequence"/>
</dbReference>
<accession>A0ABP6SBD9</accession>
<sequence length="59" mass="5754">MHGYSSAICWAVGILVVSAAIAVTFLDAGRPGAAAAGTGEADAATGAVEDETKVPVVTH</sequence>
<evidence type="ECO:0000313" key="3">
    <source>
        <dbReference type="Proteomes" id="UP001499990"/>
    </source>
</evidence>
<proteinExistence type="predicted"/>
<dbReference type="EMBL" id="BAAAYL010000001">
    <property type="protein sequence ID" value="GAA3372503.1"/>
    <property type="molecule type" value="Genomic_DNA"/>
</dbReference>
<feature type="region of interest" description="Disordered" evidence="1">
    <location>
        <begin position="31"/>
        <end position="59"/>
    </location>
</feature>